<protein>
    <submittedName>
        <fullName evidence="9">PTS system, mannose-specific IIB component</fullName>
    </submittedName>
</protein>
<evidence type="ECO:0000256" key="4">
    <source>
        <dbReference type="ARBA" id="ARBA00022597"/>
    </source>
</evidence>
<keyword evidence="4" id="KW-0762">Sugar transport</keyword>
<dbReference type="InterPro" id="IPR036667">
    <property type="entry name" value="PTS_IIB_sorbose-sp_sf"/>
</dbReference>
<evidence type="ECO:0000313" key="9">
    <source>
        <dbReference type="EMBL" id="QCP33682.1"/>
    </source>
</evidence>
<accession>A0A4P8I882</accession>
<evidence type="ECO:0000313" key="10">
    <source>
        <dbReference type="Proteomes" id="UP000298653"/>
    </source>
</evidence>
<sequence>MENLVLTRIDDRLIHGQVMTAWIKQKNAVQVIVADDEVAEDDFMINVLEMAVPDEIAIGIFNRQDAAEFMSQGLDAPTILLVKGPEILNYLVDHGIKIDEIDVGGMGAKEGRSVLYKNISTNPDENKNFMELIEKGVNVFVQVMPQDKQVSIAEYIKK</sequence>
<keyword evidence="3" id="KW-0963">Cytoplasm</keyword>
<evidence type="ECO:0000256" key="2">
    <source>
        <dbReference type="ARBA" id="ARBA00022448"/>
    </source>
</evidence>
<dbReference type="GO" id="GO:0009401">
    <property type="term" value="P:phosphoenolpyruvate-dependent sugar phosphotransferase system"/>
    <property type="evidence" value="ECO:0007669"/>
    <property type="project" value="UniProtKB-KW"/>
</dbReference>
<dbReference type="EMBL" id="CP040058">
    <property type="protein sequence ID" value="QCP33682.1"/>
    <property type="molecule type" value="Genomic_DNA"/>
</dbReference>
<keyword evidence="7" id="KW-0418">Kinase</keyword>
<evidence type="ECO:0000256" key="1">
    <source>
        <dbReference type="ARBA" id="ARBA00004496"/>
    </source>
</evidence>
<keyword evidence="6" id="KW-0598">Phosphotransferase system</keyword>
<proteinExistence type="predicted"/>
<evidence type="ECO:0000259" key="8">
    <source>
        <dbReference type="PROSITE" id="PS51101"/>
    </source>
</evidence>
<dbReference type="PROSITE" id="PS51101">
    <property type="entry name" value="PTS_EIIB_TYPE_4"/>
    <property type="match status" value="1"/>
</dbReference>
<dbReference type="SUPFAM" id="SSF52728">
    <property type="entry name" value="PTS IIb component"/>
    <property type="match status" value="1"/>
</dbReference>
<dbReference type="RefSeq" id="WP_137327325.1">
    <property type="nucleotide sequence ID" value="NZ_CP040058.1"/>
</dbReference>
<gene>
    <name evidence="9" type="ORF">AR1Y2_0228</name>
</gene>
<dbReference type="Pfam" id="PF03830">
    <property type="entry name" value="PTSIIB_sorb"/>
    <property type="match status" value="1"/>
</dbReference>
<keyword evidence="2" id="KW-0813">Transport</keyword>
<organism evidence="9 10">
    <name type="scientific">Anaerostipes rhamnosivorans</name>
    <dbReference type="NCBI Taxonomy" id="1229621"/>
    <lineage>
        <taxon>Bacteria</taxon>
        <taxon>Bacillati</taxon>
        <taxon>Bacillota</taxon>
        <taxon>Clostridia</taxon>
        <taxon>Lachnospirales</taxon>
        <taxon>Lachnospiraceae</taxon>
        <taxon>Anaerostipes</taxon>
    </lineage>
</organism>
<keyword evidence="10" id="KW-1185">Reference proteome</keyword>
<evidence type="ECO:0000256" key="7">
    <source>
        <dbReference type="ARBA" id="ARBA00022777"/>
    </source>
</evidence>
<dbReference type="Proteomes" id="UP000298653">
    <property type="component" value="Chromosome"/>
</dbReference>
<reference evidence="9 10" key="1">
    <citation type="submission" date="2019-05" db="EMBL/GenBank/DDBJ databases">
        <title>Complete genome sequencing of Anaerostipes rhamnosivorans.</title>
        <authorList>
            <person name="Bui T.P.N."/>
            <person name="de Vos W.M."/>
        </authorList>
    </citation>
    <scope>NUCLEOTIDE SEQUENCE [LARGE SCALE GENOMIC DNA]</scope>
    <source>
        <strain evidence="9 10">1y2</strain>
    </source>
</reference>
<evidence type="ECO:0000256" key="3">
    <source>
        <dbReference type="ARBA" id="ARBA00022490"/>
    </source>
</evidence>
<dbReference type="KEGG" id="arf:AR1Y2_0228"/>
<dbReference type="GO" id="GO:0005737">
    <property type="term" value="C:cytoplasm"/>
    <property type="evidence" value="ECO:0007669"/>
    <property type="project" value="UniProtKB-SubCell"/>
</dbReference>
<name>A0A4P8I882_9FIRM</name>
<dbReference type="GO" id="GO:0008982">
    <property type="term" value="F:protein-N(PI)-phosphohistidine-sugar phosphotransferase activity"/>
    <property type="evidence" value="ECO:0007669"/>
    <property type="project" value="InterPro"/>
</dbReference>
<dbReference type="Gene3D" id="3.40.35.10">
    <property type="entry name" value="Phosphotransferase system, sorbose subfamily IIB component"/>
    <property type="match status" value="1"/>
</dbReference>
<evidence type="ECO:0000256" key="6">
    <source>
        <dbReference type="ARBA" id="ARBA00022683"/>
    </source>
</evidence>
<keyword evidence="5" id="KW-0808">Transferase</keyword>
<feature type="domain" description="PTS EIIB type-4" evidence="8">
    <location>
        <begin position="1"/>
        <end position="158"/>
    </location>
</feature>
<dbReference type="AlphaFoldDB" id="A0A4P8I882"/>
<comment type="subcellular location">
    <subcellularLocation>
        <location evidence="1">Cytoplasm</location>
    </subcellularLocation>
</comment>
<evidence type="ECO:0000256" key="5">
    <source>
        <dbReference type="ARBA" id="ARBA00022679"/>
    </source>
</evidence>
<dbReference type="OrthoDB" id="9788818at2"/>
<dbReference type="GO" id="GO:0016301">
    <property type="term" value="F:kinase activity"/>
    <property type="evidence" value="ECO:0007669"/>
    <property type="project" value="UniProtKB-KW"/>
</dbReference>
<dbReference type="InterPro" id="IPR004720">
    <property type="entry name" value="PTS_IIB_sorbose-sp"/>
</dbReference>